<keyword evidence="6" id="KW-1185">Reference proteome</keyword>
<name>A0A409YDW5_9AGAR</name>
<reference evidence="5 6" key="1">
    <citation type="journal article" date="2018" name="Evol. Lett.">
        <title>Horizontal gene cluster transfer increased hallucinogenic mushroom diversity.</title>
        <authorList>
            <person name="Reynolds H.T."/>
            <person name="Vijayakumar V."/>
            <person name="Gluck-Thaler E."/>
            <person name="Korotkin H.B."/>
            <person name="Matheny P.B."/>
            <person name="Slot J.C."/>
        </authorList>
    </citation>
    <scope>NUCLEOTIDE SEQUENCE [LARGE SCALE GENOMIC DNA]</scope>
    <source>
        <strain evidence="5 6">2629</strain>
    </source>
</reference>
<proteinExistence type="inferred from homology"/>
<gene>
    <name evidence="5" type="ORF">CVT24_006122</name>
</gene>
<feature type="compositionally biased region" description="Low complexity" evidence="4">
    <location>
        <begin position="192"/>
        <end position="221"/>
    </location>
</feature>
<feature type="region of interest" description="Disordered" evidence="4">
    <location>
        <begin position="163"/>
        <end position="387"/>
    </location>
</feature>
<comment type="caution">
    <text evidence="5">The sequence shown here is derived from an EMBL/GenBank/DDBJ whole genome shotgun (WGS) entry which is preliminary data.</text>
</comment>
<dbReference type="PANTHER" id="PTHR33365:SF11">
    <property type="entry name" value="TAT PATHWAY SIGNAL SEQUENCE"/>
    <property type="match status" value="1"/>
</dbReference>
<dbReference type="OrthoDB" id="3687641at2759"/>
<feature type="compositionally biased region" description="Low complexity" evidence="4">
    <location>
        <begin position="693"/>
        <end position="705"/>
    </location>
</feature>
<evidence type="ECO:0000256" key="1">
    <source>
        <dbReference type="ARBA" id="ARBA00004685"/>
    </source>
</evidence>
<feature type="compositionally biased region" description="Low complexity" evidence="4">
    <location>
        <begin position="294"/>
        <end position="305"/>
    </location>
</feature>
<dbReference type="EMBL" id="NHTK01001266">
    <property type="protein sequence ID" value="PPR01212.1"/>
    <property type="molecule type" value="Genomic_DNA"/>
</dbReference>
<feature type="compositionally biased region" description="Polar residues" evidence="4">
    <location>
        <begin position="375"/>
        <end position="387"/>
    </location>
</feature>
<feature type="compositionally biased region" description="Polar residues" evidence="4">
    <location>
        <begin position="358"/>
        <end position="367"/>
    </location>
</feature>
<evidence type="ECO:0000313" key="6">
    <source>
        <dbReference type="Proteomes" id="UP000284842"/>
    </source>
</evidence>
<dbReference type="Pfam" id="PF11807">
    <property type="entry name" value="UstYa"/>
    <property type="match status" value="1"/>
</dbReference>
<comment type="pathway">
    <text evidence="1">Mycotoxin biosynthesis.</text>
</comment>
<feature type="compositionally biased region" description="Low complexity" evidence="4">
    <location>
        <begin position="243"/>
        <end position="258"/>
    </location>
</feature>
<evidence type="ECO:0000256" key="2">
    <source>
        <dbReference type="ARBA" id="ARBA00023002"/>
    </source>
</evidence>
<feature type="region of interest" description="Disordered" evidence="4">
    <location>
        <begin position="684"/>
        <end position="731"/>
    </location>
</feature>
<feature type="compositionally biased region" description="Polar residues" evidence="4">
    <location>
        <begin position="323"/>
        <end position="344"/>
    </location>
</feature>
<evidence type="ECO:0000313" key="5">
    <source>
        <dbReference type="EMBL" id="PPR01212.1"/>
    </source>
</evidence>
<dbReference type="STRING" id="181874.A0A409YDW5"/>
<accession>A0A409YDW5</accession>
<dbReference type="GO" id="GO:0043386">
    <property type="term" value="P:mycotoxin biosynthetic process"/>
    <property type="evidence" value="ECO:0007669"/>
    <property type="project" value="InterPro"/>
</dbReference>
<sequence>MVNLAIKSDDYPIDIMVDKPLEPVAMTVYDSTRYALNLTDGTSENEWQSIIKWPAGNGRVHLGNRHRLFNAVYFHQLHCVQLMEGVLQDRNYDTADLHHVRHCLTYLRHTLMCDADYTLEEQDFMRLDHYSYQKYGVYKGGDTRVCRDWETLYSIGAERVLLPVEPTEGTNQTPTQQTNTQDLTEFPPLTPSGPTRTTRSTRSSTTRMSPYPNTPPAAATPTPTPRKARKKATSSSDPVVDPTQTPTATGNSNTTTDGGISGAQTAPQETPTTVNDHLGDNTQSLTAETREETPPTSTNGNGNTNAGEDSMDVEPPPLPFAQTGLNPTLPQQDNGAISQQTATGTPPLPPLPSAMTVDANNQQTLGNGETAPAPQDTNGATTGTLPSTTPQAAITIQAPVPYPDVHISPHLLYQAISPQSQAIWNSISAPKVLVVVYNGRPTNNGYADIVNIAQLISTALTINESDFTVCRGECATLQRIDYRPAFPYLVYDLSQPQIDTLLSRRVWVTNSNAFFFYRFDHRPMDFVFSLCNYPRPAKNPDSEAIVRSIVMSAMRENIRTIKSYIANNYNNVPLDQRTNAEQATEWVINSTRVTSFFTTNKSNQPSPIFNVYISPPAYDHVGYSRWIEMLGSITYSGPQGVAHIRDPPFHCSLCKSSDHPTGLCEYPQLPNWPIPYNPPVTATTSAPSDIAGTTTTHDAHTNQTRGGRGGGRGRGGRGRGSRVNRGWRGQW</sequence>
<organism evidence="5 6">
    <name type="scientific">Panaeolus cyanescens</name>
    <dbReference type="NCBI Taxonomy" id="181874"/>
    <lineage>
        <taxon>Eukaryota</taxon>
        <taxon>Fungi</taxon>
        <taxon>Dikarya</taxon>
        <taxon>Basidiomycota</taxon>
        <taxon>Agaricomycotina</taxon>
        <taxon>Agaricomycetes</taxon>
        <taxon>Agaricomycetidae</taxon>
        <taxon>Agaricales</taxon>
        <taxon>Agaricineae</taxon>
        <taxon>Galeropsidaceae</taxon>
        <taxon>Panaeolus</taxon>
    </lineage>
</organism>
<dbReference type="Proteomes" id="UP000284842">
    <property type="component" value="Unassembled WGS sequence"/>
</dbReference>
<feature type="compositionally biased region" description="Polar residues" evidence="4">
    <location>
        <begin position="263"/>
        <end position="287"/>
    </location>
</feature>
<dbReference type="GO" id="GO:0016491">
    <property type="term" value="F:oxidoreductase activity"/>
    <property type="evidence" value="ECO:0007669"/>
    <property type="project" value="UniProtKB-KW"/>
</dbReference>
<evidence type="ECO:0000256" key="4">
    <source>
        <dbReference type="SAM" id="MobiDB-lite"/>
    </source>
</evidence>
<evidence type="ECO:0000256" key="3">
    <source>
        <dbReference type="ARBA" id="ARBA00035112"/>
    </source>
</evidence>
<feature type="compositionally biased region" description="Low complexity" evidence="4">
    <location>
        <begin position="165"/>
        <end position="181"/>
    </location>
</feature>
<dbReference type="InterPro" id="IPR021765">
    <property type="entry name" value="UstYa-like"/>
</dbReference>
<dbReference type="AlphaFoldDB" id="A0A409YDW5"/>
<dbReference type="InParanoid" id="A0A409YDW5"/>
<dbReference type="PANTHER" id="PTHR33365">
    <property type="entry name" value="YALI0B05434P"/>
    <property type="match status" value="1"/>
</dbReference>
<keyword evidence="2" id="KW-0560">Oxidoreductase</keyword>
<protein>
    <submittedName>
        <fullName evidence="5">Uncharacterized protein</fullName>
    </submittedName>
</protein>
<comment type="similarity">
    <text evidence="3">Belongs to the ustYa family.</text>
</comment>